<evidence type="ECO:0000313" key="2">
    <source>
        <dbReference type="Proteomes" id="UP000479000"/>
    </source>
</evidence>
<dbReference type="Proteomes" id="UP000479000">
    <property type="component" value="Unassembled WGS sequence"/>
</dbReference>
<protein>
    <submittedName>
        <fullName evidence="1">Uncharacterized protein</fullName>
    </submittedName>
</protein>
<dbReference type="AlphaFoldDB" id="A0A6H5GTF1"/>
<evidence type="ECO:0000313" key="1">
    <source>
        <dbReference type="EMBL" id="CAB0007233.1"/>
    </source>
</evidence>
<organism evidence="1 2">
    <name type="scientific">Nesidiocoris tenuis</name>
    <dbReference type="NCBI Taxonomy" id="355587"/>
    <lineage>
        <taxon>Eukaryota</taxon>
        <taxon>Metazoa</taxon>
        <taxon>Ecdysozoa</taxon>
        <taxon>Arthropoda</taxon>
        <taxon>Hexapoda</taxon>
        <taxon>Insecta</taxon>
        <taxon>Pterygota</taxon>
        <taxon>Neoptera</taxon>
        <taxon>Paraneoptera</taxon>
        <taxon>Hemiptera</taxon>
        <taxon>Heteroptera</taxon>
        <taxon>Panheteroptera</taxon>
        <taxon>Cimicomorpha</taxon>
        <taxon>Miridae</taxon>
        <taxon>Dicyphina</taxon>
        <taxon>Nesidiocoris</taxon>
    </lineage>
</organism>
<sequence>MAFNFPILGIQNLRRTSMFLNFPRSETPTEHCSRTSKDVLECFKATGRHPSVVQECLECSKVPGHQPANCQERPRLEIGEGASGGPRLPRACPAALEESHSTQVRPYATGTNSPVLGRLVLHWSQHNSGNAMAPLLENSKISPIY</sequence>
<dbReference type="EMBL" id="CADCXU010018886">
    <property type="protein sequence ID" value="CAB0007233.1"/>
    <property type="molecule type" value="Genomic_DNA"/>
</dbReference>
<name>A0A6H5GTF1_9HEMI</name>
<accession>A0A6H5GTF1</accession>
<reference evidence="1 2" key="1">
    <citation type="submission" date="2020-02" db="EMBL/GenBank/DDBJ databases">
        <authorList>
            <person name="Ferguson B K."/>
        </authorList>
    </citation>
    <scope>NUCLEOTIDE SEQUENCE [LARGE SCALE GENOMIC DNA]</scope>
</reference>
<proteinExistence type="predicted"/>
<gene>
    <name evidence="1" type="ORF">NTEN_LOCUS12553</name>
</gene>
<keyword evidence="2" id="KW-1185">Reference proteome</keyword>